<evidence type="ECO:0000313" key="4">
    <source>
        <dbReference type="Proteomes" id="UP001055439"/>
    </source>
</evidence>
<reference evidence="3" key="1">
    <citation type="submission" date="2022-05" db="EMBL/GenBank/DDBJ databases">
        <title>The Musa troglodytarum L. genome provides insights into the mechanism of non-climacteric behaviour and enrichment of carotenoids.</title>
        <authorList>
            <person name="Wang J."/>
        </authorList>
    </citation>
    <scope>NUCLEOTIDE SEQUENCE</scope>
    <source>
        <tissue evidence="3">Leaf</tissue>
    </source>
</reference>
<proteinExistence type="predicted"/>
<accession>A0A9E7HKC3</accession>
<dbReference type="EMBL" id="CP097510">
    <property type="protein sequence ID" value="URE31527.1"/>
    <property type="molecule type" value="Genomic_DNA"/>
</dbReference>
<dbReference type="Proteomes" id="UP001055439">
    <property type="component" value="Chromosome 8"/>
</dbReference>
<feature type="region of interest" description="Disordered" evidence="1">
    <location>
        <begin position="73"/>
        <end position="93"/>
    </location>
</feature>
<evidence type="ECO:0000256" key="2">
    <source>
        <dbReference type="SAM" id="Phobius"/>
    </source>
</evidence>
<feature type="transmembrane region" description="Helical" evidence="2">
    <location>
        <begin position="9"/>
        <end position="35"/>
    </location>
</feature>
<protein>
    <submittedName>
        <fullName evidence="3">Uncharacterized protein</fullName>
    </submittedName>
</protein>
<organism evidence="3 4">
    <name type="scientific">Musa troglodytarum</name>
    <name type="common">fe'i banana</name>
    <dbReference type="NCBI Taxonomy" id="320322"/>
    <lineage>
        <taxon>Eukaryota</taxon>
        <taxon>Viridiplantae</taxon>
        <taxon>Streptophyta</taxon>
        <taxon>Embryophyta</taxon>
        <taxon>Tracheophyta</taxon>
        <taxon>Spermatophyta</taxon>
        <taxon>Magnoliopsida</taxon>
        <taxon>Liliopsida</taxon>
        <taxon>Zingiberales</taxon>
        <taxon>Musaceae</taxon>
        <taxon>Musa</taxon>
    </lineage>
</organism>
<name>A0A9E7HKC3_9LILI</name>
<keyword evidence="4" id="KW-1185">Reference proteome</keyword>
<keyword evidence="2" id="KW-0812">Transmembrane</keyword>
<keyword evidence="2" id="KW-1133">Transmembrane helix</keyword>
<evidence type="ECO:0000313" key="3">
    <source>
        <dbReference type="EMBL" id="URE31527.1"/>
    </source>
</evidence>
<gene>
    <name evidence="3" type="ORF">MUK42_03215</name>
</gene>
<dbReference type="AlphaFoldDB" id="A0A9E7HKC3"/>
<evidence type="ECO:0000256" key="1">
    <source>
        <dbReference type="SAM" id="MobiDB-lite"/>
    </source>
</evidence>
<dbReference type="OrthoDB" id="772606at2759"/>
<keyword evidence="2" id="KW-0472">Membrane</keyword>
<sequence>MPWRGEKIIVLGVVLLLLLLLLLYILIFNLISFFLHLCWDLQPTLSIRSGGNPSDPSGLKADGSSLLSIATREEEIEEDEGFLAPRSSYGLDL</sequence>